<accession>G0NVN0</accession>
<dbReference type="PANTHER" id="PTHR21503">
    <property type="entry name" value="F-BOX-CONTAINING HYPOTHETICAL PROTEIN C.ELEGANS"/>
    <property type="match status" value="1"/>
</dbReference>
<dbReference type="AlphaFoldDB" id="G0NVN0"/>
<dbReference type="PANTHER" id="PTHR21503:SF8">
    <property type="entry name" value="F-BOX ASSOCIATED DOMAIN-CONTAINING PROTEIN-RELATED"/>
    <property type="match status" value="1"/>
</dbReference>
<gene>
    <name evidence="2" type="ORF">CAEBREN_07475</name>
</gene>
<evidence type="ECO:0000259" key="1">
    <source>
        <dbReference type="PROSITE" id="PS50181"/>
    </source>
</evidence>
<dbReference type="HOGENOM" id="CLU_802212_0_0_1"/>
<dbReference type="EMBL" id="GL379958">
    <property type="protein sequence ID" value="EGT38476.1"/>
    <property type="molecule type" value="Genomic_DNA"/>
</dbReference>
<dbReference type="FunCoup" id="G0NVN0">
    <property type="interactions" value="1876"/>
</dbReference>
<sequence>MADEPFPLLDLPILVVVKILRKTRFIDLYILSQISPLMKRVIKNEVKKPNFKIGIDIRKDGDFDFNFLLNGSPVETIRSRQKVYSLFALACRAPELERLYHLLTDTIPTFRVDWDDTFHGAKVMYKEIEEVFSLSVEHVKIQLPCYRGDYKAITRWLKRISPNSSKVEITGSNMDFLAYTWTMEQFKPLKELEIIAEPREYHPKGTLKVNAEKVFIHYGEWVSVDNLVAINSSDITITRSILSTQSVISFLRRLRRGSMGHLKNLRIEFEQGRLPDCEAVFESLGLVLMEEEEPEGEFQLENGDRCVIKCIVIHEIEMEGEEEVEVIQYTGLELKIQRREEEELTL</sequence>
<dbReference type="InterPro" id="IPR012885">
    <property type="entry name" value="F-box_Sdz-33"/>
</dbReference>
<protein>
    <recommendedName>
        <fullName evidence="1">F-box domain-containing protein</fullName>
    </recommendedName>
</protein>
<evidence type="ECO:0000313" key="2">
    <source>
        <dbReference type="EMBL" id="EGT38476.1"/>
    </source>
</evidence>
<reference evidence="3" key="1">
    <citation type="submission" date="2011-07" db="EMBL/GenBank/DDBJ databases">
        <authorList>
            <consortium name="Caenorhabditis brenneri Sequencing and Analysis Consortium"/>
            <person name="Wilson R.K."/>
        </authorList>
    </citation>
    <scope>NUCLEOTIDE SEQUENCE [LARGE SCALE GENOMIC DNA]</scope>
    <source>
        <strain evidence="3">PB2801</strain>
    </source>
</reference>
<evidence type="ECO:0000313" key="3">
    <source>
        <dbReference type="Proteomes" id="UP000008068"/>
    </source>
</evidence>
<dbReference type="Pfam" id="PF07735">
    <property type="entry name" value="FBA_2"/>
    <property type="match status" value="1"/>
</dbReference>
<organism evidence="3">
    <name type="scientific">Caenorhabditis brenneri</name>
    <name type="common">Nematode worm</name>
    <dbReference type="NCBI Taxonomy" id="135651"/>
    <lineage>
        <taxon>Eukaryota</taxon>
        <taxon>Metazoa</taxon>
        <taxon>Ecdysozoa</taxon>
        <taxon>Nematoda</taxon>
        <taxon>Chromadorea</taxon>
        <taxon>Rhabditida</taxon>
        <taxon>Rhabditina</taxon>
        <taxon>Rhabditomorpha</taxon>
        <taxon>Rhabditoidea</taxon>
        <taxon>Rhabditidae</taxon>
        <taxon>Peloderinae</taxon>
        <taxon>Caenorhabditis</taxon>
    </lineage>
</organism>
<feature type="domain" description="F-box" evidence="1">
    <location>
        <begin position="5"/>
        <end position="54"/>
    </location>
</feature>
<dbReference type="Proteomes" id="UP000008068">
    <property type="component" value="Unassembled WGS sequence"/>
</dbReference>
<keyword evidence="3" id="KW-1185">Reference proteome</keyword>
<dbReference type="InParanoid" id="G0NVN0"/>
<dbReference type="PROSITE" id="PS50181">
    <property type="entry name" value="FBOX"/>
    <property type="match status" value="1"/>
</dbReference>
<dbReference type="InterPro" id="IPR001810">
    <property type="entry name" value="F-box_dom"/>
</dbReference>
<proteinExistence type="predicted"/>
<name>G0NVN0_CAEBE</name>